<feature type="compositionally biased region" description="Basic residues" evidence="2">
    <location>
        <begin position="402"/>
        <end position="412"/>
    </location>
</feature>
<dbReference type="GO" id="GO:0003723">
    <property type="term" value="F:RNA binding"/>
    <property type="evidence" value="ECO:0007669"/>
    <property type="project" value="TreeGrafter"/>
</dbReference>
<evidence type="ECO:0000259" key="3">
    <source>
        <dbReference type="PROSITE" id="PS51025"/>
    </source>
</evidence>
<feature type="compositionally biased region" description="Low complexity" evidence="2">
    <location>
        <begin position="268"/>
        <end position="300"/>
    </location>
</feature>
<dbReference type="Pfam" id="PF01480">
    <property type="entry name" value="PWI"/>
    <property type="match status" value="1"/>
</dbReference>
<dbReference type="VEuPathDB" id="FungiDB:GGTG_01500"/>
<dbReference type="Gene3D" id="1.20.1390.10">
    <property type="entry name" value="PWI domain"/>
    <property type="match status" value="1"/>
</dbReference>
<feature type="compositionally biased region" description="Basic and acidic residues" evidence="2">
    <location>
        <begin position="209"/>
        <end position="227"/>
    </location>
</feature>
<feature type="compositionally biased region" description="Basic and acidic residues" evidence="2">
    <location>
        <begin position="166"/>
        <end position="195"/>
    </location>
</feature>
<dbReference type="Proteomes" id="UP000006039">
    <property type="component" value="Unassembled WGS sequence"/>
</dbReference>
<dbReference type="OrthoDB" id="163257at2759"/>
<evidence type="ECO:0000256" key="2">
    <source>
        <dbReference type="SAM" id="MobiDB-lite"/>
    </source>
</evidence>
<dbReference type="SUPFAM" id="SSF101233">
    <property type="entry name" value="PWI domain"/>
    <property type="match status" value="1"/>
</dbReference>
<dbReference type="GO" id="GO:0048024">
    <property type="term" value="P:regulation of mRNA splicing, via spliceosome"/>
    <property type="evidence" value="ECO:0007669"/>
    <property type="project" value="TreeGrafter"/>
</dbReference>
<evidence type="ECO:0000256" key="1">
    <source>
        <dbReference type="ARBA" id="ARBA00022664"/>
    </source>
</evidence>
<sequence length="550" mass="60836">MRQSFTFVAGAYHPLFNLGKSDSPTTTPNRAIRAPTLPRMATGVDAKLLKATKFPPEFNQKVDMRKVNLQVMKKWITGRISEILGNEDDVVIELCSNLIEDNRFPDIKSIQIQITGFLDKDTPTFCKELWNLCLSAQASPQGVPKELLEAKKRELLQEKIEAEKAAEKAAEEARQRREALAGRDRGGRGEGRFDSWRGGGGRGRGGGFGDRDFARRGGAGRGRDRSRSPPGRGGGDSYRAPPRDTYVPRGRQGGPGGRRADTRRRSPTRSASAGSGSSRSSSRSGSAMSVRRSVSRSPSPSRRRRAAEPRYRGARKRSRSAGRSFRSRRRSSSGESSSRSPSPKRRRRSRSRGKSGERHRGRSRSVSSSSSDRRSASRSPKPARRSGRASTSRSPSHDDSRRSRRGGKRARSSTRSSSPAGARDNRRRRPHSRRRSPSRSRGRRRSPDRSRRRSRGGSRHGRHGSSGKRRLSPSVSPPRQPRDTSADASRAKDRRPQLPASEAPAAASSLPTKTTTIAKQEANLQREKELKERIIKMRRSSKSGPSNAQG</sequence>
<dbReference type="PANTHER" id="PTHR23148">
    <property type="entry name" value="SERINE/ARGININE REGULATED NUCLEAR MATRIX PROTEIN"/>
    <property type="match status" value="1"/>
</dbReference>
<dbReference type="InterPro" id="IPR036483">
    <property type="entry name" value="PWI_dom_sf"/>
</dbReference>
<feature type="compositionally biased region" description="Gly residues" evidence="2">
    <location>
        <begin position="197"/>
        <end position="208"/>
    </location>
</feature>
<reference evidence="4" key="3">
    <citation type="submission" date="2010-09" db="EMBL/GenBank/DDBJ databases">
        <title>Annotation of Gaeumannomyces graminis var. tritici R3-111a-1.</title>
        <authorList>
            <consortium name="The Broad Institute Genome Sequencing Platform"/>
            <person name="Ma L.-J."/>
            <person name="Dead R."/>
            <person name="Young S.K."/>
            <person name="Zeng Q."/>
            <person name="Gargeya S."/>
            <person name="Fitzgerald M."/>
            <person name="Haas B."/>
            <person name="Abouelleil A."/>
            <person name="Alvarado L."/>
            <person name="Arachchi H.M."/>
            <person name="Berlin A."/>
            <person name="Brown A."/>
            <person name="Chapman S.B."/>
            <person name="Chen Z."/>
            <person name="Dunbar C."/>
            <person name="Freedman E."/>
            <person name="Gearin G."/>
            <person name="Gellesch M."/>
            <person name="Goldberg J."/>
            <person name="Griggs A."/>
            <person name="Gujja S."/>
            <person name="Heiman D."/>
            <person name="Howarth C."/>
            <person name="Larson L."/>
            <person name="Lui A."/>
            <person name="MacDonald P.J.P."/>
            <person name="Mehta T."/>
            <person name="Montmayeur A."/>
            <person name="Murphy C."/>
            <person name="Neiman D."/>
            <person name="Pearson M."/>
            <person name="Priest M."/>
            <person name="Roberts A."/>
            <person name="Saif S."/>
            <person name="Shea T."/>
            <person name="Shenoy N."/>
            <person name="Sisk P."/>
            <person name="Stolte C."/>
            <person name="Sykes S."/>
            <person name="Yandava C."/>
            <person name="Wortman J."/>
            <person name="Nusbaum C."/>
            <person name="Birren B."/>
        </authorList>
    </citation>
    <scope>NUCLEOTIDE SEQUENCE</scope>
    <source>
        <strain evidence="4">R3-111a-1</strain>
    </source>
</reference>
<evidence type="ECO:0000313" key="4">
    <source>
        <dbReference type="EMBL" id="EJT81522.1"/>
    </source>
</evidence>
<feature type="region of interest" description="Disordered" evidence="2">
    <location>
        <begin position="166"/>
        <end position="550"/>
    </location>
</feature>
<accession>J3NJS0</accession>
<protein>
    <recommendedName>
        <fullName evidence="3">PWI domain-containing protein</fullName>
    </recommendedName>
</protein>
<dbReference type="PANTHER" id="PTHR23148:SF0">
    <property type="entry name" value="SERINE_ARGININE REPETITIVE MATRIX PROTEIN 1"/>
    <property type="match status" value="1"/>
</dbReference>
<feature type="compositionally biased region" description="Low complexity" evidence="2">
    <location>
        <begin position="498"/>
        <end position="511"/>
    </location>
</feature>
<reference evidence="4" key="2">
    <citation type="submission" date="2010-07" db="EMBL/GenBank/DDBJ databases">
        <authorList>
            <consortium name="The Broad Institute Genome Sequencing Platform"/>
            <consortium name="Broad Institute Genome Sequencing Center for Infectious Disease"/>
            <person name="Ma L.-J."/>
            <person name="Dead R."/>
            <person name="Young S."/>
            <person name="Zeng Q."/>
            <person name="Koehrsen M."/>
            <person name="Alvarado L."/>
            <person name="Berlin A."/>
            <person name="Chapman S.B."/>
            <person name="Chen Z."/>
            <person name="Freedman E."/>
            <person name="Gellesch M."/>
            <person name="Goldberg J."/>
            <person name="Griggs A."/>
            <person name="Gujja S."/>
            <person name="Heilman E.R."/>
            <person name="Heiman D."/>
            <person name="Hepburn T."/>
            <person name="Howarth C."/>
            <person name="Jen D."/>
            <person name="Larson L."/>
            <person name="Mehta T."/>
            <person name="Neiman D."/>
            <person name="Pearson M."/>
            <person name="Roberts A."/>
            <person name="Saif S."/>
            <person name="Shea T."/>
            <person name="Shenoy N."/>
            <person name="Sisk P."/>
            <person name="Stolte C."/>
            <person name="Sykes S."/>
            <person name="Walk T."/>
            <person name="White J."/>
            <person name="Yandava C."/>
            <person name="Haas B."/>
            <person name="Nusbaum C."/>
            <person name="Birren B."/>
        </authorList>
    </citation>
    <scope>NUCLEOTIDE SEQUENCE</scope>
    <source>
        <strain evidence="4">R3-111a-1</strain>
    </source>
</reference>
<feature type="compositionally biased region" description="Basic and acidic residues" evidence="2">
    <location>
        <begin position="524"/>
        <end position="535"/>
    </location>
</feature>
<feature type="compositionally biased region" description="Basic residues" evidence="2">
    <location>
        <begin position="425"/>
        <end position="471"/>
    </location>
</feature>
<proteinExistence type="predicted"/>
<dbReference type="STRING" id="644352.J3NJS0"/>
<dbReference type="InterPro" id="IPR002483">
    <property type="entry name" value="PWI_dom"/>
</dbReference>
<dbReference type="GO" id="GO:0005681">
    <property type="term" value="C:spliceosomal complex"/>
    <property type="evidence" value="ECO:0007669"/>
    <property type="project" value="TreeGrafter"/>
</dbReference>
<dbReference type="EMBL" id="GL385395">
    <property type="protein sequence ID" value="EJT81522.1"/>
    <property type="molecule type" value="Genomic_DNA"/>
</dbReference>
<dbReference type="EnsemblFungi" id="EJT81522">
    <property type="protein sequence ID" value="EJT81522"/>
    <property type="gene ID" value="GGTG_01500"/>
</dbReference>
<dbReference type="InterPro" id="IPR052225">
    <property type="entry name" value="Ser/Arg_repetitive_matrix"/>
</dbReference>
<gene>
    <name evidence="5" type="primary">20341958</name>
    <name evidence="4" type="ORF">GGTG_01500</name>
</gene>
<dbReference type="SMART" id="SM00311">
    <property type="entry name" value="PWI"/>
    <property type="match status" value="1"/>
</dbReference>
<dbReference type="GeneID" id="20341958"/>
<feature type="domain" description="PWI" evidence="3">
    <location>
        <begin position="51"/>
        <end position="150"/>
    </location>
</feature>
<feature type="compositionally biased region" description="Basic residues" evidence="2">
    <location>
        <begin position="312"/>
        <end position="331"/>
    </location>
</feature>
<keyword evidence="6" id="KW-1185">Reference proteome</keyword>
<dbReference type="eggNOG" id="KOG2146">
    <property type="taxonomic scope" value="Eukaryota"/>
</dbReference>
<dbReference type="AlphaFoldDB" id="J3NJS0"/>
<dbReference type="GO" id="GO:0006397">
    <property type="term" value="P:mRNA processing"/>
    <property type="evidence" value="ECO:0007669"/>
    <property type="project" value="UniProtKB-KW"/>
</dbReference>
<reference evidence="5" key="4">
    <citation type="journal article" date="2015" name="G3 (Bethesda)">
        <title>Genome sequences of three phytopathogenic species of the Magnaporthaceae family of fungi.</title>
        <authorList>
            <person name="Okagaki L.H."/>
            <person name="Nunes C.C."/>
            <person name="Sailsbery J."/>
            <person name="Clay B."/>
            <person name="Brown D."/>
            <person name="John T."/>
            <person name="Oh Y."/>
            <person name="Young N."/>
            <person name="Fitzgerald M."/>
            <person name="Haas B.J."/>
            <person name="Zeng Q."/>
            <person name="Young S."/>
            <person name="Adiconis X."/>
            <person name="Fan L."/>
            <person name="Levin J.Z."/>
            <person name="Mitchell T.K."/>
            <person name="Okubara P.A."/>
            <person name="Farman M.L."/>
            <person name="Kohn L.M."/>
            <person name="Birren B."/>
            <person name="Ma L.-J."/>
            <person name="Dean R.A."/>
        </authorList>
    </citation>
    <scope>NUCLEOTIDE SEQUENCE</scope>
    <source>
        <strain evidence="5">R3-111a-1</strain>
    </source>
</reference>
<feature type="compositionally biased region" description="Basic and acidic residues" evidence="2">
    <location>
        <begin position="480"/>
        <end position="496"/>
    </location>
</feature>
<name>J3NJS0_GAET3</name>
<reference evidence="6" key="1">
    <citation type="submission" date="2010-07" db="EMBL/GenBank/DDBJ databases">
        <title>The genome sequence of Gaeumannomyces graminis var. tritici strain R3-111a-1.</title>
        <authorList>
            <consortium name="The Broad Institute Genome Sequencing Platform"/>
            <person name="Ma L.-J."/>
            <person name="Dead R."/>
            <person name="Young S."/>
            <person name="Zeng Q."/>
            <person name="Koehrsen M."/>
            <person name="Alvarado L."/>
            <person name="Berlin A."/>
            <person name="Chapman S.B."/>
            <person name="Chen Z."/>
            <person name="Freedman E."/>
            <person name="Gellesch M."/>
            <person name="Goldberg J."/>
            <person name="Griggs A."/>
            <person name="Gujja S."/>
            <person name="Heilman E.R."/>
            <person name="Heiman D."/>
            <person name="Hepburn T."/>
            <person name="Howarth C."/>
            <person name="Jen D."/>
            <person name="Larson L."/>
            <person name="Mehta T."/>
            <person name="Neiman D."/>
            <person name="Pearson M."/>
            <person name="Roberts A."/>
            <person name="Saif S."/>
            <person name="Shea T."/>
            <person name="Shenoy N."/>
            <person name="Sisk P."/>
            <person name="Stolte C."/>
            <person name="Sykes S."/>
            <person name="Walk T."/>
            <person name="White J."/>
            <person name="Yandava C."/>
            <person name="Haas B."/>
            <person name="Nusbaum C."/>
            <person name="Birren B."/>
        </authorList>
    </citation>
    <scope>NUCLEOTIDE SEQUENCE [LARGE SCALE GENOMIC DNA]</scope>
    <source>
        <strain evidence="6">R3-111a-1</strain>
    </source>
</reference>
<dbReference type="PROSITE" id="PS51025">
    <property type="entry name" value="PWI"/>
    <property type="match status" value="1"/>
</dbReference>
<organism evidence="4">
    <name type="scientific">Gaeumannomyces tritici (strain R3-111a-1)</name>
    <name type="common">Wheat and barley take-all root rot fungus</name>
    <name type="synonym">Gaeumannomyces graminis var. tritici</name>
    <dbReference type="NCBI Taxonomy" id="644352"/>
    <lineage>
        <taxon>Eukaryota</taxon>
        <taxon>Fungi</taxon>
        <taxon>Dikarya</taxon>
        <taxon>Ascomycota</taxon>
        <taxon>Pezizomycotina</taxon>
        <taxon>Sordariomycetes</taxon>
        <taxon>Sordariomycetidae</taxon>
        <taxon>Magnaporthales</taxon>
        <taxon>Magnaporthaceae</taxon>
        <taxon>Gaeumannomyces</taxon>
    </lineage>
</organism>
<keyword evidence="1" id="KW-0507">mRNA processing</keyword>
<dbReference type="HOGENOM" id="CLU_032410_4_1_1"/>
<reference evidence="5" key="5">
    <citation type="submission" date="2018-04" db="UniProtKB">
        <authorList>
            <consortium name="EnsemblFungi"/>
        </authorList>
    </citation>
    <scope>IDENTIFICATION</scope>
    <source>
        <strain evidence="5">R3-111a-1</strain>
    </source>
</reference>
<dbReference type="RefSeq" id="XP_009217531.1">
    <property type="nucleotide sequence ID" value="XM_009219267.1"/>
</dbReference>
<evidence type="ECO:0000313" key="6">
    <source>
        <dbReference type="Proteomes" id="UP000006039"/>
    </source>
</evidence>
<feature type="compositionally biased region" description="Basic residues" evidence="2">
    <location>
        <begin position="342"/>
        <end position="363"/>
    </location>
</feature>
<feature type="compositionally biased region" description="Low complexity" evidence="2">
    <location>
        <begin position="413"/>
        <end position="422"/>
    </location>
</feature>
<evidence type="ECO:0000313" key="5">
    <source>
        <dbReference type="EnsemblFungi" id="EJT81522"/>
    </source>
</evidence>